<dbReference type="SUPFAM" id="SSF50939">
    <property type="entry name" value="Sialidases"/>
    <property type="match status" value="1"/>
</dbReference>
<proteinExistence type="predicted"/>
<organism evidence="2 3">
    <name type="scientific">Massilia timonae</name>
    <dbReference type="NCBI Taxonomy" id="47229"/>
    <lineage>
        <taxon>Bacteria</taxon>
        <taxon>Pseudomonadati</taxon>
        <taxon>Pseudomonadota</taxon>
        <taxon>Betaproteobacteria</taxon>
        <taxon>Burkholderiales</taxon>
        <taxon>Oxalobacteraceae</taxon>
        <taxon>Telluria group</taxon>
        <taxon>Massilia</taxon>
    </lineage>
</organism>
<dbReference type="CDD" id="cd15482">
    <property type="entry name" value="Sialidase_non-viral"/>
    <property type="match status" value="1"/>
</dbReference>
<dbReference type="Pfam" id="PF13088">
    <property type="entry name" value="BNR_2"/>
    <property type="match status" value="1"/>
</dbReference>
<gene>
    <name evidence="2" type="ORF">LO55_4376</name>
</gene>
<sequence length="405" mass="43993">MLEPAVQDAKLGSLYWKRMENPQIPQPRPRNLVLLGCVLLVLLMIGAEGLRWSRSAHAAGQPSLAGAMRGGPVTLTELSSTHIPAPQGMPSAHASSMTPLPGNRMLAFWWAGSRESGPDVKVYASTWANGAWSAPWMVASRESLGAALGFGVRRIGNPVAWTDRDGKIHLYVVATGLGGWAASRIAHIVSNDQGASFRVRRVLPTSPLFNTSALVRTSPLALSDGGWWLPVYFEIGNKYPMLMAFDAQGNPTSLARIGQSTSTLQPAIVAVSKTEVRALLRDDSDARRMQHAASLDGGASWQDLPALDLPNHNTSMAAIRLSSGRFLMLHNHAVDDASARSRLRLSISDDMRTWRTVADIAKGKAGDEFSYPTLQQVGDELHVTYTWQRQAIAHHRYRINAGGLI</sequence>
<reference evidence="2 3" key="1">
    <citation type="submission" date="2014-10" db="EMBL/GenBank/DDBJ databases">
        <authorList>
            <person name="Seo M.-J."/>
            <person name="Seok Y.J."/>
            <person name="Cha I.-T."/>
        </authorList>
    </citation>
    <scope>NUCLEOTIDE SEQUENCE [LARGE SCALE GENOMIC DNA]</scope>
    <source>
        <strain evidence="2 3">NEU</strain>
    </source>
</reference>
<dbReference type="PANTHER" id="PTHR43752">
    <property type="entry name" value="BNR/ASP-BOX REPEAT FAMILY PROTEIN"/>
    <property type="match status" value="1"/>
</dbReference>
<name>A0A1S2N3I8_9BURK</name>
<dbReference type="Proteomes" id="UP000180246">
    <property type="component" value="Unassembled WGS sequence"/>
</dbReference>
<dbReference type="InterPro" id="IPR011040">
    <property type="entry name" value="Sialidase"/>
</dbReference>
<dbReference type="InterPro" id="IPR036278">
    <property type="entry name" value="Sialidase_sf"/>
</dbReference>
<comment type="caution">
    <text evidence="2">The sequence shown here is derived from an EMBL/GenBank/DDBJ whole genome shotgun (WGS) entry which is preliminary data.</text>
</comment>
<dbReference type="AlphaFoldDB" id="A0A1S2N3I8"/>
<evidence type="ECO:0000313" key="3">
    <source>
        <dbReference type="Proteomes" id="UP000180246"/>
    </source>
</evidence>
<feature type="domain" description="Sialidase" evidence="1">
    <location>
        <begin position="104"/>
        <end position="383"/>
    </location>
</feature>
<dbReference type="PANTHER" id="PTHR43752:SF2">
    <property type="entry name" value="BNR_ASP-BOX REPEAT FAMILY PROTEIN"/>
    <property type="match status" value="1"/>
</dbReference>
<dbReference type="EMBL" id="JRYB01000001">
    <property type="protein sequence ID" value="OIJ39647.1"/>
    <property type="molecule type" value="Genomic_DNA"/>
</dbReference>
<accession>A0A1S2N3I8</accession>
<evidence type="ECO:0000313" key="2">
    <source>
        <dbReference type="EMBL" id="OIJ39647.1"/>
    </source>
</evidence>
<protein>
    <submittedName>
        <fullName evidence="2">BNR repeat-like domain protein</fullName>
    </submittedName>
</protein>
<dbReference type="Gene3D" id="2.120.10.10">
    <property type="match status" value="1"/>
</dbReference>
<evidence type="ECO:0000259" key="1">
    <source>
        <dbReference type="Pfam" id="PF13088"/>
    </source>
</evidence>